<evidence type="ECO:0000256" key="2">
    <source>
        <dbReference type="ARBA" id="ARBA00004305"/>
    </source>
</evidence>
<dbReference type="GO" id="GO:0035694">
    <property type="term" value="P:mitochondrial protein catabolic process"/>
    <property type="evidence" value="ECO:0007669"/>
    <property type="project" value="InterPro"/>
</dbReference>
<dbReference type="GO" id="GO:0035695">
    <property type="term" value="P:mitophagy by internal vacuole formation"/>
    <property type="evidence" value="ECO:0007669"/>
    <property type="project" value="TreeGrafter"/>
</dbReference>
<comment type="caution">
    <text evidence="15">The sequence shown here is derived from an EMBL/GenBank/DDBJ whole genome shotgun (WGS) entry which is preliminary data.</text>
</comment>
<keyword evidence="11" id="KW-0472">Membrane</keyword>
<evidence type="ECO:0000256" key="12">
    <source>
        <dbReference type="ARBA" id="ARBA00032687"/>
    </source>
</evidence>
<evidence type="ECO:0000256" key="9">
    <source>
        <dbReference type="ARBA" id="ARBA00023121"/>
    </source>
</evidence>
<evidence type="ECO:0000256" key="5">
    <source>
        <dbReference type="ARBA" id="ARBA00019863"/>
    </source>
</evidence>
<dbReference type="PANTHER" id="PTHR21771">
    <property type="entry name" value="MITOCHONDRIA-EATING PROTEIN-RELATED"/>
    <property type="match status" value="1"/>
</dbReference>
<evidence type="ECO:0000256" key="13">
    <source>
        <dbReference type="SAM" id="Coils"/>
    </source>
</evidence>
<evidence type="ECO:0000256" key="3">
    <source>
        <dbReference type="ARBA" id="ARBA00004496"/>
    </source>
</evidence>
<gene>
    <name evidence="15" type="ORF">OXD698_LOCUS9656</name>
</gene>
<keyword evidence="9" id="KW-0446">Lipid-binding</keyword>
<evidence type="ECO:0000256" key="1">
    <source>
        <dbReference type="ARBA" id="ARBA00004294"/>
    </source>
</evidence>
<accession>A0A818RT41</accession>
<dbReference type="GO" id="GO:0008289">
    <property type="term" value="F:lipid binding"/>
    <property type="evidence" value="ECO:0007669"/>
    <property type="project" value="UniProtKB-KW"/>
</dbReference>
<dbReference type="GO" id="GO:0005741">
    <property type="term" value="C:mitochondrial outer membrane"/>
    <property type="evidence" value="ECO:0007669"/>
    <property type="project" value="UniProtKB-SubCell"/>
</dbReference>
<feature type="coiled-coil region" evidence="13">
    <location>
        <begin position="128"/>
        <end position="169"/>
    </location>
</feature>
<dbReference type="AlphaFoldDB" id="A0A818RT41"/>
<feature type="domain" description="Mitochondria-eating protein C-terminal" evidence="14">
    <location>
        <begin position="264"/>
        <end position="454"/>
    </location>
</feature>
<keyword evidence="10" id="KW-0496">Mitochondrion</keyword>
<evidence type="ECO:0000313" key="15">
    <source>
        <dbReference type="EMBL" id="CAF3661926.1"/>
    </source>
</evidence>
<dbReference type="GO" id="GO:0005759">
    <property type="term" value="C:mitochondrial matrix"/>
    <property type="evidence" value="ECO:0007669"/>
    <property type="project" value="UniProtKB-SubCell"/>
</dbReference>
<evidence type="ECO:0000256" key="10">
    <source>
        <dbReference type="ARBA" id="ARBA00023128"/>
    </source>
</evidence>
<protein>
    <recommendedName>
        <fullName evidence="5">Mitochondria-eating protein</fullName>
    </recommendedName>
    <alternativeName>
        <fullName evidence="12">Spermatogenesis-associated protein 18</fullName>
    </alternativeName>
</protein>
<dbReference type="InterPro" id="IPR026169">
    <property type="entry name" value="MIEAP"/>
</dbReference>
<keyword evidence="8 13" id="KW-0175">Coiled coil</keyword>
<dbReference type="Pfam" id="PF16026">
    <property type="entry name" value="MIEAP"/>
    <property type="match status" value="1"/>
</dbReference>
<reference evidence="15" key="1">
    <citation type="submission" date="2021-02" db="EMBL/GenBank/DDBJ databases">
        <authorList>
            <person name="Nowell W R."/>
        </authorList>
    </citation>
    <scope>NUCLEOTIDE SEQUENCE</scope>
</reference>
<dbReference type="InterPro" id="IPR031981">
    <property type="entry name" value="MIEAP_C"/>
</dbReference>
<evidence type="ECO:0000313" key="16">
    <source>
        <dbReference type="Proteomes" id="UP000663844"/>
    </source>
</evidence>
<name>A0A818RT41_9BILA</name>
<evidence type="ECO:0000256" key="8">
    <source>
        <dbReference type="ARBA" id="ARBA00023054"/>
    </source>
</evidence>
<evidence type="ECO:0000256" key="6">
    <source>
        <dbReference type="ARBA" id="ARBA00022490"/>
    </source>
</evidence>
<keyword evidence="7" id="KW-1000">Mitochondrion outer membrane</keyword>
<organism evidence="15 16">
    <name type="scientific">Adineta steineri</name>
    <dbReference type="NCBI Taxonomy" id="433720"/>
    <lineage>
        <taxon>Eukaryota</taxon>
        <taxon>Metazoa</taxon>
        <taxon>Spiralia</taxon>
        <taxon>Gnathifera</taxon>
        <taxon>Rotifera</taxon>
        <taxon>Eurotatoria</taxon>
        <taxon>Bdelloidea</taxon>
        <taxon>Adinetida</taxon>
        <taxon>Adinetidae</taxon>
        <taxon>Adineta</taxon>
    </lineage>
</organism>
<dbReference type="EMBL" id="CAJOAZ010000494">
    <property type="protein sequence ID" value="CAF3661926.1"/>
    <property type="molecule type" value="Genomic_DNA"/>
</dbReference>
<comment type="similarity">
    <text evidence="4">Belongs to the MIEAP family.</text>
</comment>
<dbReference type="PANTHER" id="PTHR21771:SF0">
    <property type="entry name" value="MITOCHONDRIA-EATING PROTEIN"/>
    <property type="match status" value="1"/>
</dbReference>
<keyword evidence="6" id="KW-0963">Cytoplasm</keyword>
<evidence type="ECO:0000256" key="7">
    <source>
        <dbReference type="ARBA" id="ARBA00022787"/>
    </source>
</evidence>
<evidence type="ECO:0000259" key="14">
    <source>
        <dbReference type="Pfam" id="PF16026"/>
    </source>
</evidence>
<dbReference type="Proteomes" id="UP000663844">
    <property type="component" value="Unassembled WGS sequence"/>
</dbReference>
<sequence length="503" mass="57512">MSTKIFLRRLTDMASFDTLQDKLCRLNDTYLSNSCDTNVSRCIDIIELNARVQRELFKLLNLVSAEGKYCGVYGGASTIRARLLPFLNVEASYLNGLLSNTGSDLYPLAWWRYPYAHLRTTSEFHSLANEYEHNLNDLEQDLSEANVDNARLEAELEETRAELIDERAKSTGEKMFIESELSTLRTRLSDTEFRLSLERCKPRSDIILDHTERDLRRLRTDLELAQIRSRSTSPVASYVRRRSLSPTRPLVLTTSASGSVQVIREESLIQCYNDLNARERLNAMDILRTVSDDYDMNQRICFAVVQEAFSVAKRRSTDWKLRLRSQFAITHTGPDSLEDVVQDYINRNVEPFELPKIVSEIISNLNRNPRISLPLGVSYTIISTYIREAVRVAWHMACLAYPFDVGFATDGEVFDDSKYRRSYDSEYGAPLVDHHIWPALMQGGRVIVKGEASTRRGASLNRSRAASPVRLGYTSPVRSRSISPVRRSRTSSPVRFSTINRNY</sequence>
<evidence type="ECO:0000256" key="4">
    <source>
        <dbReference type="ARBA" id="ARBA00008233"/>
    </source>
</evidence>
<comment type="subcellular location">
    <subcellularLocation>
        <location evidence="3">Cytoplasm</location>
    </subcellularLocation>
    <subcellularLocation>
        <location evidence="2">Mitochondrion matrix</location>
    </subcellularLocation>
    <subcellularLocation>
        <location evidence="1">Mitochondrion outer membrane</location>
    </subcellularLocation>
</comment>
<evidence type="ECO:0000256" key="11">
    <source>
        <dbReference type="ARBA" id="ARBA00023136"/>
    </source>
</evidence>
<proteinExistence type="inferred from homology"/>